<reference evidence="2 3" key="1">
    <citation type="journal article" date="2014" name="Agronomy (Basel)">
        <title>A Draft Genome Sequence for Ensete ventricosum, the Drought-Tolerant Tree Against Hunger.</title>
        <authorList>
            <person name="Harrison J."/>
            <person name="Moore K.A."/>
            <person name="Paszkiewicz K."/>
            <person name="Jones T."/>
            <person name="Grant M."/>
            <person name="Ambacheew D."/>
            <person name="Muzemil S."/>
            <person name="Studholme D.J."/>
        </authorList>
    </citation>
    <scope>NUCLEOTIDE SEQUENCE [LARGE SCALE GENOMIC DNA]</scope>
</reference>
<protein>
    <submittedName>
        <fullName evidence="2">Uncharacterized protein</fullName>
    </submittedName>
</protein>
<accession>A0A426YJF1</accession>
<gene>
    <name evidence="2" type="ORF">B296_00041957</name>
</gene>
<feature type="compositionally biased region" description="Basic and acidic residues" evidence="1">
    <location>
        <begin position="59"/>
        <end position="73"/>
    </location>
</feature>
<dbReference type="AlphaFoldDB" id="A0A426YJF1"/>
<dbReference type="Proteomes" id="UP000287651">
    <property type="component" value="Unassembled WGS sequence"/>
</dbReference>
<sequence>MAWMLLASRLERDVEVFVMQWPLPDLGSRISFSCRGAVTVEAGPPKMTSICFSTGPLSRGDEPRGGRPSRREDWSRTYRRRWPCWMRSSI</sequence>
<comment type="caution">
    <text evidence="2">The sequence shown here is derived from an EMBL/GenBank/DDBJ whole genome shotgun (WGS) entry which is preliminary data.</text>
</comment>
<evidence type="ECO:0000313" key="3">
    <source>
        <dbReference type="Proteomes" id="UP000287651"/>
    </source>
</evidence>
<name>A0A426YJF1_ENSVE</name>
<proteinExistence type="predicted"/>
<evidence type="ECO:0000256" key="1">
    <source>
        <dbReference type="SAM" id="MobiDB-lite"/>
    </source>
</evidence>
<dbReference type="EMBL" id="AMZH03012001">
    <property type="protein sequence ID" value="RRT51843.1"/>
    <property type="molecule type" value="Genomic_DNA"/>
</dbReference>
<evidence type="ECO:0000313" key="2">
    <source>
        <dbReference type="EMBL" id="RRT51843.1"/>
    </source>
</evidence>
<feature type="region of interest" description="Disordered" evidence="1">
    <location>
        <begin position="51"/>
        <end position="73"/>
    </location>
</feature>
<organism evidence="2 3">
    <name type="scientific">Ensete ventricosum</name>
    <name type="common">Abyssinian banana</name>
    <name type="synonym">Musa ensete</name>
    <dbReference type="NCBI Taxonomy" id="4639"/>
    <lineage>
        <taxon>Eukaryota</taxon>
        <taxon>Viridiplantae</taxon>
        <taxon>Streptophyta</taxon>
        <taxon>Embryophyta</taxon>
        <taxon>Tracheophyta</taxon>
        <taxon>Spermatophyta</taxon>
        <taxon>Magnoliopsida</taxon>
        <taxon>Liliopsida</taxon>
        <taxon>Zingiberales</taxon>
        <taxon>Musaceae</taxon>
        <taxon>Ensete</taxon>
    </lineage>
</organism>